<organism evidence="1 2">
    <name type="scientific">Leptospira stimsonii</name>
    <dbReference type="NCBI Taxonomy" id="2202203"/>
    <lineage>
        <taxon>Bacteria</taxon>
        <taxon>Pseudomonadati</taxon>
        <taxon>Spirochaetota</taxon>
        <taxon>Spirochaetia</taxon>
        <taxon>Leptospirales</taxon>
        <taxon>Leptospiraceae</taxon>
        <taxon>Leptospira</taxon>
    </lineage>
</organism>
<reference evidence="2" key="1">
    <citation type="submission" date="2018-05" db="EMBL/GenBank/DDBJ databases">
        <title>Leptospira yasudae sp. nov. and Leptospira stimsonii sp. nov., two pathogenic species of the genus Leptospira isolated from environmental sources.</title>
        <authorList>
            <person name="Casanovas-Massana A."/>
            <person name="Hamond C."/>
            <person name="Santos L.A."/>
            <person name="Hacker K.P."/>
            <person name="Balassiano I."/>
            <person name="Medeiros M.A."/>
            <person name="Reis M.G."/>
            <person name="Ko A.I."/>
            <person name="Wunder E.A."/>
        </authorList>
    </citation>
    <scope>NUCLEOTIDE SEQUENCE [LARGE SCALE GENOMIC DNA]</scope>
    <source>
        <strain evidence="2">Yale</strain>
    </source>
</reference>
<dbReference type="AlphaFoldDB" id="A0A396YSE2"/>
<evidence type="ECO:0000313" key="2">
    <source>
        <dbReference type="Proteomes" id="UP000265798"/>
    </source>
</evidence>
<protein>
    <submittedName>
        <fullName evidence="1">Uncharacterized protein</fullName>
    </submittedName>
</protein>
<proteinExistence type="predicted"/>
<name>A0A396YSE2_9LEPT</name>
<accession>A0A396YSE2</accession>
<evidence type="ECO:0000313" key="1">
    <source>
        <dbReference type="EMBL" id="RHX84304.1"/>
    </source>
</evidence>
<sequence length="89" mass="10657">MIGNLLFQRIETLFLFAERSIQFIEYTERPFFENESKIRRHLIPLFLILLCACQKILIEEGDEEFFSLPIKESIQPIFCGFQQAEKKRN</sequence>
<comment type="caution">
    <text evidence="1">The sequence shown here is derived from an EMBL/GenBank/DDBJ whole genome shotgun (WGS) entry which is preliminary data.</text>
</comment>
<dbReference type="EMBL" id="QHCT01000014">
    <property type="protein sequence ID" value="RHX84304.1"/>
    <property type="molecule type" value="Genomic_DNA"/>
</dbReference>
<dbReference type="Proteomes" id="UP000265798">
    <property type="component" value="Unassembled WGS sequence"/>
</dbReference>
<gene>
    <name evidence="1" type="ORF">DLM75_23205</name>
</gene>